<dbReference type="EnsemblMetazoa" id="CJA06995.1">
    <property type="protein sequence ID" value="CJA06995.1"/>
    <property type="gene ID" value="WBGene00126199"/>
</dbReference>
<keyword evidence="11" id="KW-1185">Reference proteome</keyword>
<dbReference type="Pfam" id="PF06237">
    <property type="entry name" value="SLC52_ribofla_tr"/>
    <property type="match status" value="1"/>
</dbReference>
<keyword evidence="5 9" id="KW-1003">Cell membrane</keyword>
<evidence type="ECO:0000256" key="6">
    <source>
        <dbReference type="ARBA" id="ARBA00022692"/>
    </source>
</evidence>
<evidence type="ECO:0000256" key="3">
    <source>
        <dbReference type="ARBA" id="ARBA00006366"/>
    </source>
</evidence>
<keyword evidence="7 9" id="KW-1133">Transmembrane helix</keyword>
<evidence type="ECO:0000256" key="1">
    <source>
        <dbReference type="ARBA" id="ARBA00000215"/>
    </source>
</evidence>
<dbReference type="GO" id="GO:0005886">
    <property type="term" value="C:plasma membrane"/>
    <property type="evidence" value="ECO:0007669"/>
    <property type="project" value="UniProtKB-SubCell"/>
</dbReference>
<dbReference type="AlphaFoldDB" id="A0A8R1HNU6"/>
<name>A0A8R1HNU6_CAEJA</name>
<comment type="caution">
    <text evidence="9">Lacks conserved residue(s) required for the propagation of feature annotation.</text>
</comment>
<reference evidence="10" key="2">
    <citation type="submission" date="2022-06" db="UniProtKB">
        <authorList>
            <consortium name="EnsemblMetazoa"/>
        </authorList>
    </citation>
    <scope>IDENTIFICATION</scope>
    <source>
        <strain evidence="10">DF5081</strain>
    </source>
</reference>
<accession>A0A8R1HNU6</accession>
<evidence type="ECO:0000313" key="11">
    <source>
        <dbReference type="Proteomes" id="UP000005237"/>
    </source>
</evidence>
<feature type="transmembrane region" description="Helical" evidence="9">
    <location>
        <begin position="16"/>
        <end position="37"/>
    </location>
</feature>
<evidence type="ECO:0000256" key="5">
    <source>
        <dbReference type="ARBA" id="ARBA00022475"/>
    </source>
</evidence>
<evidence type="ECO:0000256" key="7">
    <source>
        <dbReference type="ARBA" id="ARBA00022989"/>
    </source>
</evidence>
<evidence type="ECO:0000256" key="8">
    <source>
        <dbReference type="ARBA" id="ARBA00023136"/>
    </source>
</evidence>
<feature type="transmembrane region" description="Helical" evidence="9">
    <location>
        <begin position="49"/>
        <end position="70"/>
    </location>
</feature>
<dbReference type="PANTHER" id="PTHR12929:SF3">
    <property type="entry name" value="RIBOFLAVIN TRANSPORTER RFT-1"/>
    <property type="match status" value="1"/>
</dbReference>
<organism evidence="10 11">
    <name type="scientific">Caenorhabditis japonica</name>
    <dbReference type="NCBI Taxonomy" id="281687"/>
    <lineage>
        <taxon>Eukaryota</taxon>
        <taxon>Metazoa</taxon>
        <taxon>Ecdysozoa</taxon>
        <taxon>Nematoda</taxon>
        <taxon>Chromadorea</taxon>
        <taxon>Rhabditida</taxon>
        <taxon>Rhabditina</taxon>
        <taxon>Rhabditomorpha</taxon>
        <taxon>Rhabditoidea</taxon>
        <taxon>Rhabditidae</taxon>
        <taxon>Peloderinae</taxon>
        <taxon>Caenorhabditis</taxon>
    </lineage>
</organism>
<dbReference type="PANTHER" id="PTHR12929">
    <property type="entry name" value="SOLUTE CARRIER FAMILY 52"/>
    <property type="match status" value="1"/>
</dbReference>
<comment type="similarity">
    <text evidence="3 9">Belongs to the riboflavin transporter family.</text>
</comment>
<dbReference type="InterPro" id="IPR009357">
    <property type="entry name" value="Riboflavin_transptr"/>
</dbReference>
<protein>
    <recommendedName>
        <fullName evidence="9">Riboflavin transporter</fullName>
    </recommendedName>
</protein>
<keyword evidence="4 9" id="KW-0813">Transport</keyword>
<proteinExistence type="inferred from homology"/>
<keyword evidence="6 9" id="KW-0812">Transmembrane</keyword>
<feature type="transmembrane region" description="Helical" evidence="9">
    <location>
        <begin position="114"/>
        <end position="135"/>
    </location>
</feature>
<comment type="catalytic activity">
    <reaction evidence="1 9">
        <text>riboflavin(in) = riboflavin(out)</text>
        <dbReference type="Rhea" id="RHEA:35015"/>
        <dbReference type="ChEBI" id="CHEBI:57986"/>
    </reaction>
</comment>
<reference evidence="11" key="1">
    <citation type="submission" date="2010-08" db="EMBL/GenBank/DDBJ databases">
        <authorList>
            <consortium name="Caenorhabditis japonica Sequencing Consortium"/>
            <person name="Wilson R.K."/>
        </authorList>
    </citation>
    <scope>NUCLEOTIDE SEQUENCE [LARGE SCALE GENOMIC DNA]</scope>
    <source>
        <strain evidence="11">DF5081</strain>
    </source>
</reference>
<feature type="transmembrane region" description="Helical" evidence="9">
    <location>
        <begin position="82"/>
        <end position="102"/>
    </location>
</feature>
<evidence type="ECO:0000256" key="4">
    <source>
        <dbReference type="ARBA" id="ARBA00022448"/>
    </source>
</evidence>
<feature type="transmembrane region" description="Helical" evidence="9">
    <location>
        <begin position="155"/>
        <end position="179"/>
    </location>
</feature>
<evidence type="ECO:0000256" key="2">
    <source>
        <dbReference type="ARBA" id="ARBA00004651"/>
    </source>
</evidence>
<evidence type="ECO:0000313" key="10">
    <source>
        <dbReference type="EnsemblMetazoa" id="CJA06995.1"/>
    </source>
</evidence>
<comment type="subcellular location">
    <subcellularLocation>
        <location evidence="2 9">Cell membrane</location>
        <topology evidence="2 9">Multi-pass membrane protein</topology>
    </subcellularLocation>
</comment>
<sequence>MELPLLTAKLPEAWNLPSYLSVIVQIACLGPLIYSIIHKGVKVNVPTVPLIFIFMILACICQLGLCFFWDDTGNIFGVVRSWPLYLLVFGLAIVDAISNVLFLPFMAQFHPAFLNAYFVGMGLSALIPSLLSLIQGTSIYTCDSNLQPHYSPPRFSVAIFFLINFFFTCAAVVAFVILYKKGAHTHS</sequence>
<comment type="function">
    <text evidence="9">Plasma membrane transporter mediating the uptake by cells of the water soluble vitamin B2/riboflavin that plays a key role in biochemical oxidation-reduction reactions of the carbohydrate, lipid, and amino acid metabolism.</text>
</comment>
<evidence type="ECO:0000256" key="9">
    <source>
        <dbReference type="RuleBase" id="RU368035"/>
    </source>
</evidence>
<dbReference type="GO" id="GO:0032217">
    <property type="term" value="F:riboflavin transmembrane transporter activity"/>
    <property type="evidence" value="ECO:0007669"/>
    <property type="project" value="UniProtKB-UniRule"/>
</dbReference>
<keyword evidence="8 9" id="KW-0472">Membrane</keyword>
<dbReference type="Proteomes" id="UP000005237">
    <property type="component" value="Unassembled WGS sequence"/>
</dbReference>